<dbReference type="SUPFAM" id="SSF51230">
    <property type="entry name" value="Single hybrid motif"/>
    <property type="match status" value="1"/>
</dbReference>
<feature type="domain" description="Lipoyl-binding" evidence="2">
    <location>
        <begin position="1"/>
        <end position="80"/>
    </location>
</feature>
<reference evidence="3" key="1">
    <citation type="submission" date="2020-05" db="EMBL/GenBank/DDBJ databases">
        <authorList>
            <person name="Chiriac C."/>
            <person name="Salcher M."/>
            <person name="Ghai R."/>
            <person name="Kavagutti S V."/>
        </authorList>
    </citation>
    <scope>NUCLEOTIDE SEQUENCE</scope>
</reference>
<dbReference type="CDD" id="cd06850">
    <property type="entry name" value="biotinyl_domain"/>
    <property type="match status" value="1"/>
</dbReference>
<accession>A0A6J6VBU9</accession>
<sequence>MPPLTSTERMRPGHVTAPFQGVVSIQVREGQQVAAGEVLATIEAMKMEATITAPRAGTVARVALRNAQAVAGGDLVVVLS</sequence>
<protein>
    <submittedName>
        <fullName evidence="3">Unannotated protein</fullName>
    </submittedName>
</protein>
<keyword evidence="1" id="KW-0092">Biotin</keyword>
<proteinExistence type="predicted"/>
<gene>
    <name evidence="3" type="ORF">UFOPK2761_03237</name>
</gene>
<evidence type="ECO:0000313" key="3">
    <source>
        <dbReference type="EMBL" id="CAB4768345.1"/>
    </source>
</evidence>
<dbReference type="InterPro" id="IPR050709">
    <property type="entry name" value="Biotin_Carboxyl_Carrier/Decarb"/>
</dbReference>
<dbReference type="Pfam" id="PF00364">
    <property type="entry name" value="Biotin_lipoyl"/>
    <property type="match status" value="1"/>
</dbReference>
<dbReference type="Gene3D" id="2.40.50.100">
    <property type="match status" value="1"/>
</dbReference>
<dbReference type="PROSITE" id="PS00188">
    <property type="entry name" value="BIOTIN"/>
    <property type="match status" value="1"/>
</dbReference>
<organism evidence="3">
    <name type="scientific">freshwater metagenome</name>
    <dbReference type="NCBI Taxonomy" id="449393"/>
    <lineage>
        <taxon>unclassified sequences</taxon>
        <taxon>metagenomes</taxon>
        <taxon>ecological metagenomes</taxon>
    </lineage>
</organism>
<name>A0A6J6VBU9_9ZZZZ</name>
<dbReference type="PANTHER" id="PTHR45266">
    <property type="entry name" value="OXALOACETATE DECARBOXYLASE ALPHA CHAIN"/>
    <property type="match status" value="1"/>
</dbReference>
<dbReference type="FunFam" id="2.40.50.100:FF:000003">
    <property type="entry name" value="Acetyl-CoA carboxylase biotin carboxyl carrier protein"/>
    <property type="match status" value="1"/>
</dbReference>
<dbReference type="AlphaFoldDB" id="A0A6J6VBU9"/>
<dbReference type="PROSITE" id="PS50968">
    <property type="entry name" value="BIOTINYL_LIPOYL"/>
    <property type="match status" value="1"/>
</dbReference>
<evidence type="ECO:0000256" key="1">
    <source>
        <dbReference type="ARBA" id="ARBA00023267"/>
    </source>
</evidence>
<evidence type="ECO:0000259" key="2">
    <source>
        <dbReference type="PROSITE" id="PS50968"/>
    </source>
</evidence>
<dbReference type="EMBL" id="CAEZYQ010000041">
    <property type="protein sequence ID" value="CAB4768345.1"/>
    <property type="molecule type" value="Genomic_DNA"/>
</dbReference>
<dbReference type="InterPro" id="IPR000089">
    <property type="entry name" value="Biotin_lipoyl"/>
</dbReference>
<dbReference type="InterPro" id="IPR001882">
    <property type="entry name" value="Biotin_BS"/>
</dbReference>
<dbReference type="InterPro" id="IPR011053">
    <property type="entry name" value="Single_hybrid_motif"/>
</dbReference>
<dbReference type="PANTHER" id="PTHR45266:SF3">
    <property type="entry name" value="OXALOACETATE DECARBOXYLASE ALPHA CHAIN"/>
    <property type="match status" value="1"/>
</dbReference>